<evidence type="ECO:0000313" key="2">
    <source>
        <dbReference type="EMBL" id="OWM75086.1"/>
    </source>
</evidence>
<dbReference type="EMBL" id="MTKT01003406">
    <property type="protein sequence ID" value="OWM75086.1"/>
    <property type="molecule type" value="Genomic_DNA"/>
</dbReference>
<proteinExistence type="predicted"/>
<accession>A0A218WR26</accession>
<organism evidence="2 3">
    <name type="scientific">Punica granatum</name>
    <name type="common">Pomegranate</name>
    <dbReference type="NCBI Taxonomy" id="22663"/>
    <lineage>
        <taxon>Eukaryota</taxon>
        <taxon>Viridiplantae</taxon>
        <taxon>Streptophyta</taxon>
        <taxon>Embryophyta</taxon>
        <taxon>Tracheophyta</taxon>
        <taxon>Spermatophyta</taxon>
        <taxon>Magnoliopsida</taxon>
        <taxon>eudicotyledons</taxon>
        <taxon>Gunneridae</taxon>
        <taxon>Pentapetalae</taxon>
        <taxon>rosids</taxon>
        <taxon>malvids</taxon>
        <taxon>Myrtales</taxon>
        <taxon>Lythraceae</taxon>
        <taxon>Punica</taxon>
    </lineage>
</organism>
<dbReference type="Proteomes" id="UP000197138">
    <property type="component" value="Unassembled WGS sequence"/>
</dbReference>
<feature type="region of interest" description="Disordered" evidence="1">
    <location>
        <begin position="86"/>
        <end position="113"/>
    </location>
</feature>
<feature type="region of interest" description="Disordered" evidence="1">
    <location>
        <begin position="1"/>
        <end position="20"/>
    </location>
</feature>
<evidence type="ECO:0000313" key="3">
    <source>
        <dbReference type="Proteomes" id="UP000197138"/>
    </source>
</evidence>
<name>A0A218WR26_PUNGR</name>
<evidence type="ECO:0000256" key="1">
    <source>
        <dbReference type="SAM" id="MobiDB-lite"/>
    </source>
</evidence>
<comment type="caution">
    <text evidence="2">The sequence shown here is derived from an EMBL/GenBank/DDBJ whole genome shotgun (WGS) entry which is preliminary data.</text>
</comment>
<reference evidence="3" key="1">
    <citation type="journal article" date="2017" name="Plant J.">
        <title>The pomegranate (Punica granatum L.) genome and the genomics of punicalagin biosynthesis.</title>
        <authorList>
            <person name="Qin G."/>
            <person name="Xu C."/>
            <person name="Ming R."/>
            <person name="Tang H."/>
            <person name="Guyot R."/>
            <person name="Kramer E.M."/>
            <person name="Hu Y."/>
            <person name="Yi X."/>
            <person name="Qi Y."/>
            <person name="Xu X."/>
            <person name="Gao Z."/>
            <person name="Pan H."/>
            <person name="Jian J."/>
            <person name="Tian Y."/>
            <person name="Yue Z."/>
            <person name="Xu Y."/>
        </authorList>
    </citation>
    <scope>NUCLEOTIDE SEQUENCE [LARGE SCALE GENOMIC DNA]</scope>
    <source>
        <strain evidence="3">cv. Dabenzi</strain>
    </source>
</reference>
<gene>
    <name evidence="2" type="ORF">CDL15_Pgr011897</name>
</gene>
<sequence>MTISTQEENLQSSTPGTQLHRNQLANNEAFCHHIDCNMDEINEGRNTMIPSTPHTTPQCPASTLASDKSTLLGRYLPKIDSSLLHVTDDNLNPRGESSEQHSRHSVASQSVGK</sequence>
<dbReference type="AlphaFoldDB" id="A0A218WR26"/>
<protein>
    <submittedName>
        <fullName evidence="2">Uncharacterized protein</fullName>
    </submittedName>
</protein>